<dbReference type="Proteomes" id="UP001163324">
    <property type="component" value="Chromosome 4"/>
</dbReference>
<gene>
    <name evidence="1" type="ORF">N3K66_004560</name>
</gene>
<comment type="caution">
    <text evidence="1">The sequence shown here is derived from an EMBL/GenBank/DDBJ whole genome shotgun (WGS) entry which is preliminary data.</text>
</comment>
<sequence length="464" mass="50312">MSEPSEQPAPVDAAVANDDEAPALAMAAEEDLKSKKVTLADLSAKGTTLYAHKKYEEAAEVFSEASGLQAELNGETAPENAEILFHYGRSLFKVGQSKSDVLGGSAPAKKNKKTGQANGQSGTEKVGDKVTEKAAQEGAGSSSKVSKSGNNPLFQLTGDENFADSDDEEVEGEEGEEEEEEDDDLATAFEILDLARVCYLKLLNKPEEESEESKGKEVQQDSPAIRHVKERLADTHDALAEISLENERYQNAIEDGRVALKYKMELYPEESEIIAEMHYKLSLALEFASVTTTGEDGAAAKREDMDQGLRDEAAKEMELAIKSFKLKLQNKEVELATMASPEDNEIVRNDISEMKEVIAEMEQRLTDLRNDPIDTKKLLGGDENPVAGLFGAAMAGETAAQAQARANEASKNATDLSSLVRKKPQEKAPSPSNVSETSNKRKAEDDAEEEESTKKARVEASTEG</sequence>
<evidence type="ECO:0000313" key="1">
    <source>
        <dbReference type="EMBL" id="KAI9900298.1"/>
    </source>
</evidence>
<proteinExistence type="predicted"/>
<evidence type="ECO:0000313" key="2">
    <source>
        <dbReference type="Proteomes" id="UP001163324"/>
    </source>
</evidence>
<dbReference type="EMBL" id="CM047943">
    <property type="protein sequence ID" value="KAI9900298.1"/>
    <property type="molecule type" value="Genomic_DNA"/>
</dbReference>
<name>A0ACC0V3B2_9HYPO</name>
<organism evidence="1 2">
    <name type="scientific">Trichothecium roseum</name>
    <dbReference type="NCBI Taxonomy" id="47278"/>
    <lineage>
        <taxon>Eukaryota</taxon>
        <taxon>Fungi</taxon>
        <taxon>Dikarya</taxon>
        <taxon>Ascomycota</taxon>
        <taxon>Pezizomycotina</taxon>
        <taxon>Sordariomycetes</taxon>
        <taxon>Hypocreomycetidae</taxon>
        <taxon>Hypocreales</taxon>
        <taxon>Hypocreales incertae sedis</taxon>
        <taxon>Trichothecium</taxon>
    </lineage>
</organism>
<reference evidence="1" key="1">
    <citation type="submission" date="2022-10" db="EMBL/GenBank/DDBJ databases">
        <title>Complete Genome of Trichothecium roseum strain YXFP-22015, a Plant Pathogen Isolated from Citrus.</title>
        <authorList>
            <person name="Wang Y."/>
            <person name="Zhu L."/>
        </authorList>
    </citation>
    <scope>NUCLEOTIDE SEQUENCE</scope>
    <source>
        <strain evidence="1">YXFP-22015</strain>
    </source>
</reference>
<keyword evidence="2" id="KW-1185">Reference proteome</keyword>
<protein>
    <submittedName>
        <fullName evidence="1">Uncharacterized protein</fullName>
    </submittedName>
</protein>
<accession>A0ACC0V3B2</accession>